<reference evidence="2" key="2">
    <citation type="submission" date="2020-09" db="EMBL/GenBank/DDBJ databases">
        <authorList>
            <person name="Sun Q."/>
            <person name="Zhou Y."/>
        </authorList>
    </citation>
    <scope>NUCLEOTIDE SEQUENCE</scope>
    <source>
        <strain evidence="2">CGMCC 1.15448</strain>
    </source>
</reference>
<dbReference type="RefSeq" id="WP_188937986.1">
    <property type="nucleotide sequence ID" value="NZ_BMJC01000008.1"/>
</dbReference>
<feature type="chain" id="PRO_5035289808" description="WG repeat-containing protein" evidence="1">
    <location>
        <begin position="20"/>
        <end position="497"/>
    </location>
</feature>
<proteinExistence type="predicted"/>
<evidence type="ECO:0000256" key="1">
    <source>
        <dbReference type="SAM" id="SignalP"/>
    </source>
</evidence>
<feature type="signal peptide" evidence="1">
    <location>
        <begin position="1"/>
        <end position="19"/>
    </location>
</feature>
<dbReference type="EMBL" id="BMJC01000008">
    <property type="protein sequence ID" value="GGB24635.1"/>
    <property type="molecule type" value="Genomic_DNA"/>
</dbReference>
<dbReference type="AlphaFoldDB" id="A0A8J2XXR4"/>
<dbReference type="Proteomes" id="UP000607559">
    <property type="component" value="Unassembled WGS sequence"/>
</dbReference>
<evidence type="ECO:0008006" key="4">
    <source>
        <dbReference type="Google" id="ProtNLM"/>
    </source>
</evidence>
<name>A0A8J2XXR4_9BACT</name>
<evidence type="ECO:0000313" key="3">
    <source>
        <dbReference type="Proteomes" id="UP000607559"/>
    </source>
</evidence>
<comment type="caution">
    <text evidence="2">The sequence shown here is derived from an EMBL/GenBank/DDBJ whole genome shotgun (WGS) entry which is preliminary data.</text>
</comment>
<accession>A0A8J2XXR4</accession>
<organism evidence="2 3">
    <name type="scientific">Puia dinghuensis</name>
    <dbReference type="NCBI Taxonomy" id="1792502"/>
    <lineage>
        <taxon>Bacteria</taxon>
        <taxon>Pseudomonadati</taxon>
        <taxon>Bacteroidota</taxon>
        <taxon>Chitinophagia</taxon>
        <taxon>Chitinophagales</taxon>
        <taxon>Chitinophagaceae</taxon>
        <taxon>Puia</taxon>
    </lineage>
</organism>
<sequence>MLRPALVFISLLFASSLQAQTKIFKEVGEDISTEMKPITQDNALVGYLAFTQLERANADSFNYRVTIMDENLNDIGKVDFRQEMLDLQAVSFEQNVLCLGYIQSPLKGVQPVKTYKDLRKARDVAGSSHILLQFINLSGQIINTSYKEVNLSTETFATRSYFPTMKLVSYLKYGMQIRNIPNSGFAFFYGDEVKQQLMVFDSRGVPTHELDIPMVADHFILRATATEIYLLAKHNVGAPEGGYKLFVYSAKDLYAENNFDLRDANDNWLKVLSFDNDPATGDAFIAGCIINPRMEKQFLNAFDYANGPYVGLFTLDLGNPHKEMHANCSYWDNNTIPGLSAEGLFLDQSFFVKYASAFRDYNGNTIFAGTALRLEGVAKFRLAEGVFVRQEASGNIALDNTIPCDETKSFGANGILYQLDKKDYYKVIDRDTKTNYMIIDDQDNIYIYNVNGKKVVRTIPHKDGNVKINVYPAKEGHMMVSEYNRKEKFTRFSIEAL</sequence>
<reference evidence="2" key="1">
    <citation type="journal article" date="2014" name="Int. J. Syst. Evol. Microbiol.">
        <title>Complete genome sequence of Corynebacterium casei LMG S-19264T (=DSM 44701T), isolated from a smear-ripened cheese.</title>
        <authorList>
            <consortium name="US DOE Joint Genome Institute (JGI-PGF)"/>
            <person name="Walter F."/>
            <person name="Albersmeier A."/>
            <person name="Kalinowski J."/>
            <person name="Ruckert C."/>
        </authorList>
    </citation>
    <scope>NUCLEOTIDE SEQUENCE</scope>
    <source>
        <strain evidence="2">CGMCC 1.15448</strain>
    </source>
</reference>
<evidence type="ECO:0000313" key="2">
    <source>
        <dbReference type="EMBL" id="GGB24635.1"/>
    </source>
</evidence>
<protein>
    <recommendedName>
        <fullName evidence="4">WG repeat-containing protein</fullName>
    </recommendedName>
</protein>
<keyword evidence="1" id="KW-0732">Signal</keyword>
<gene>
    <name evidence="2" type="ORF">GCM10011511_55720</name>
</gene>
<keyword evidence="3" id="KW-1185">Reference proteome</keyword>